<feature type="region of interest" description="Disordered" evidence="2">
    <location>
        <begin position="442"/>
        <end position="462"/>
    </location>
</feature>
<dbReference type="PANTHER" id="PTHR45629">
    <property type="entry name" value="SNF2/RAD54 FAMILY MEMBER"/>
    <property type="match status" value="1"/>
</dbReference>
<dbReference type="STRING" id="436017.A4RVY4"/>
<dbReference type="SMART" id="SM00490">
    <property type="entry name" value="HELICc"/>
    <property type="match status" value="1"/>
</dbReference>
<dbReference type="PROSITE" id="PS51194">
    <property type="entry name" value="HELICASE_CTER"/>
    <property type="match status" value="1"/>
</dbReference>
<dbReference type="OMA" id="MDDGEQR"/>
<dbReference type="RefSeq" id="XP_001417230.1">
    <property type="nucleotide sequence ID" value="XM_001417193.1"/>
</dbReference>
<dbReference type="eggNOG" id="KOG0387">
    <property type="taxonomic scope" value="Eukaryota"/>
</dbReference>
<dbReference type="GO" id="GO:0015616">
    <property type="term" value="F:DNA translocase activity"/>
    <property type="evidence" value="ECO:0007669"/>
    <property type="project" value="TreeGrafter"/>
</dbReference>
<dbReference type="SMART" id="SM00487">
    <property type="entry name" value="DEXDc"/>
    <property type="match status" value="1"/>
</dbReference>
<dbReference type="HOGENOM" id="CLU_000315_17_0_1"/>
<dbReference type="PROSITE" id="PS51192">
    <property type="entry name" value="HELICASE_ATP_BIND_1"/>
    <property type="match status" value="1"/>
</dbReference>
<dbReference type="InterPro" id="IPR001650">
    <property type="entry name" value="Helicase_C-like"/>
</dbReference>
<dbReference type="CDD" id="cd18793">
    <property type="entry name" value="SF2_C_SNF"/>
    <property type="match status" value="1"/>
</dbReference>
<dbReference type="PANTHER" id="PTHR45629:SF7">
    <property type="entry name" value="DNA EXCISION REPAIR PROTEIN ERCC-6-RELATED"/>
    <property type="match status" value="1"/>
</dbReference>
<protein>
    <recommendedName>
        <fullName evidence="7">SNF2 family DNA-dependent ATPase</fullName>
    </recommendedName>
</protein>
<dbReference type="Gramene" id="ABO95523">
    <property type="protein sequence ID" value="ABO95523"/>
    <property type="gene ID" value="OSTLU_15012"/>
</dbReference>
<evidence type="ECO:0008006" key="7">
    <source>
        <dbReference type="Google" id="ProtNLM"/>
    </source>
</evidence>
<dbReference type="OrthoDB" id="413460at2759"/>
<dbReference type="EMBL" id="CP000584">
    <property type="protein sequence ID" value="ABO95523.1"/>
    <property type="molecule type" value="Genomic_DNA"/>
</dbReference>
<accession>A4RVY4</accession>
<dbReference type="InterPro" id="IPR014001">
    <property type="entry name" value="Helicase_ATP-bd"/>
</dbReference>
<dbReference type="KEGG" id="olu:OSTLU_15012"/>
<feature type="domain" description="Helicase C-terminal" evidence="4">
    <location>
        <begin position="503"/>
        <end position="661"/>
    </location>
</feature>
<gene>
    <name evidence="5" type="primary">CHR3515</name>
    <name evidence="5" type="ORF">OSTLU_15012</name>
</gene>
<dbReference type="AlphaFoldDB" id="A4RVY4"/>
<evidence type="ECO:0000256" key="1">
    <source>
        <dbReference type="ARBA" id="ARBA00022801"/>
    </source>
</evidence>
<dbReference type="GeneID" id="5001504"/>
<dbReference type="InterPro" id="IPR038718">
    <property type="entry name" value="SNF2-like_sf"/>
</dbReference>
<dbReference type="GO" id="GO:0005524">
    <property type="term" value="F:ATP binding"/>
    <property type="evidence" value="ECO:0007669"/>
    <property type="project" value="InterPro"/>
</dbReference>
<feature type="domain" description="Helicase ATP-binding" evidence="3">
    <location>
        <begin position="99"/>
        <end position="290"/>
    </location>
</feature>
<evidence type="ECO:0000259" key="4">
    <source>
        <dbReference type="PROSITE" id="PS51194"/>
    </source>
</evidence>
<evidence type="ECO:0000313" key="6">
    <source>
        <dbReference type="Proteomes" id="UP000001568"/>
    </source>
</evidence>
<feature type="region of interest" description="Disordered" evidence="2">
    <location>
        <begin position="1"/>
        <end position="46"/>
    </location>
</feature>
<dbReference type="InterPro" id="IPR050496">
    <property type="entry name" value="SNF2_RAD54_helicase_repair"/>
</dbReference>
<feature type="region of interest" description="Disordered" evidence="2">
    <location>
        <begin position="722"/>
        <end position="754"/>
    </location>
</feature>
<dbReference type="Proteomes" id="UP000001568">
    <property type="component" value="Chromosome 4"/>
</dbReference>
<evidence type="ECO:0000256" key="2">
    <source>
        <dbReference type="SAM" id="MobiDB-lite"/>
    </source>
</evidence>
<organism evidence="5 6">
    <name type="scientific">Ostreococcus lucimarinus (strain CCE9901)</name>
    <dbReference type="NCBI Taxonomy" id="436017"/>
    <lineage>
        <taxon>Eukaryota</taxon>
        <taxon>Viridiplantae</taxon>
        <taxon>Chlorophyta</taxon>
        <taxon>Mamiellophyceae</taxon>
        <taxon>Mamiellales</taxon>
        <taxon>Bathycoccaceae</taxon>
        <taxon>Ostreococcus</taxon>
    </lineage>
</organism>
<sequence length="898" mass="96725">MSRAVASPLRDVNGAAARRPVRLKRRALSDSSDDDASDEDAPAPATNVDAVAATNVDAVAATRKPLRLKGKDGGPKFELDAALASRLYDHQRDGVRWMWGLHLAGRGGILADDMGLGKTLQACAFVAGLLRSGAAKRVLVLAPTTLLPHWLKELETCGLRRGETVFKYYGGSRGALDKQLRACATGRGALLASYGMVTSRASELGAPSDEDEAERASAREGRGVAPKDFAGEFRWDWIVMDEGHALKNATTRLAQKVRQLPANLRMIVTGTPVQNALGELWSLYDLTCPGLLGGENEFRRRFANKIAAGQAASATQKQRSESKELTATLRQMTRPYFLRRDKKEVLLAKEDVAPVDDAKKPNSAAATSWKHVKNAPSALGQKNDFIAWIPLEPAQSALYSKFLASKPVQDAINKTGSAISCMNALKRICDHPTLCVAARDDADVDASPPAEEEEEIEDEEDAELKKSCAGEAAAAAAAAVRECDFDADALARGASSLSAKSRFLMAMLDRFRAEGRRTLVFSQSQATLNVVEACIREANIKFVRIDGKVNVDERDRRVTQFRSNADIPVMLLTARVGGLGLTLTEATRVIIYDPAWNPTTDNQSVDRAYRIGQTKDVVVYRLVTCGTVEEKIYRRQVFKGGVSKSATDGVSGKQYFGADDATQLFETRENAMRASDTMKQLNALHAADRKWTDELRAELPYVESLPFVCGVSDHDLLFSKDDEATTSGSKSSSAAAKSAPAGAATTPKGKAPGGAAWKNVNAGWGGDGGLLGGALLAALTPPKETKSATKMKIDDDESPEPVSGEAKLKAKIKHIEDDCAKLGVILSMPDVVAKMPDKGESTRRAIEKQLAEKCVLEAEYNAKYAVSETFYTPQSSPKGSPPPETVASLAQSIDSFEM</sequence>
<dbReference type="SUPFAM" id="SSF52540">
    <property type="entry name" value="P-loop containing nucleoside triphosphate hydrolases"/>
    <property type="match status" value="2"/>
</dbReference>
<proteinExistence type="predicted"/>
<dbReference type="InterPro" id="IPR027417">
    <property type="entry name" value="P-loop_NTPase"/>
</dbReference>
<dbReference type="InterPro" id="IPR000330">
    <property type="entry name" value="SNF2_N"/>
</dbReference>
<keyword evidence="6" id="KW-1185">Reference proteome</keyword>
<reference evidence="5 6" key="1">
    <citation type="journal article" date="2007" name="Proc. Natl. Acad. Sci. U.S.A.">
        <title>The tiny eukaryote Ostreococcus provides genomic insights into the paradox of plankton speciation.</title>
        <authorList>
            <person name="Palenik B."/>
            <person name="Grimwood J."/>
            <person name="Aerts A."/>
            <person name="Rouze P."/>
            <person name="Salamov A."/>
            <person name="Putnam N."/>
            <person name="Dupont C."/>
            <person name="Jorgensen R."/>
            <person name="Derelle E."/>
            <person name="Rombauts S."/>
            <person name="Zhou K."/>
            <person name="Otillar R."/>
            <person name="Merchant S.S."/>
            <person name="Podell S."/>
            <person name="Gaasterland T."/>
            <person name="Napoli C."/>
            <person name="Gendler K."/>
            <person name="Manuell A."/>
            <person name="Tai V."/>
            <person name="Vallon O."/>
            <person name="Piganeau G."/>
            <person name="Jancek S."/>
            <person name="Heijde M."/>
            <person name="Jabbari K."/>
            <person name="Bowler C."/>
            <person name="Lohr M."/>
            <person name="Robbens S."/>
            <person name="Werner G."/>
            <person name="Dubchak I."/>
            <person name="Pazour G.J."/>
            <person name="Ren Q."/>
            <person name="Paulsen I."/>
            <person name="Delwiche C."/>
            <person name="Schmutz J."/>
            <person name="Rokhsar D."/>
            <person name="Van de Peer Y."/>
            <person name="Moreau H."/>
            <person name="Grigoriev I.V."/>
        </authorList>
    </citation>
    <scope>NUCLEOTIDE SEQUENCE [LARGE SCALE GENOMIC DNA]</scope>
    <source>
        <strain evidence="5 6">CCE9901</strain>
    </source>
</reference>
<feature type="compositionally biased region" description="Low complexity" evidence="2">
    <location>
        <begin position="725"/>
        <end position="754"/>
    </location>
</feature>
<dbReference type="GO" id="GO:0016787">
    <property type="term" value="F:hydrolase activity"/>
    <property type="evidence" value="ECO:0007669"/>
    <property type="project" value="UniProtKB-KW"/>
</dbReference>
<feature type="compositionally biased region" description="Acidic residues" evidence="2">
    <location>
        <begin position="31"/>
        <end position="41"/>
    </location>
</feature>
<name>A4RVY4_OSTLU</name>
<evidence type="ECO:0000259" key="3">
    <source>
        <dbReference type="PROSITE" id="PS51192"/>
    </source>
</evidence>
<dbReference type="Gene3D" id="3.40.50.10810">
    <property type="entry name" value="Tandem AAA-ATPase domain"/>
    <property type="match status" value="1"/>
</dbReference>
<evidence type="ECO:0000313" key="5">
    <source>
        <dbReference type="EMBL" id="ABO95523.1"/>
    </source>
</evidence>
<dbReference type="Pfam" id="PF00176">
    <property type="entry name" value="SNF2-rel_dom"/>
    <property type="match status" value="1"/>
</dbReference>
<feature type="compositionally biased region" description="Acidic residues" evidence="2">
    <location>
        <begin position="450"/>
        <end position="462"/>
    </location>
</feature>
<keyword evidence="1" id="KW-0378">Hydrolase</keyword>
<dbReference type="Gene3D" id="3.40.50.300">
    <property type="entry name" value="P-loop containing nucleotide triphosphate hydrolases"/>
    <property type="match status" value="1"/>
</dbReference>
<dbReference type="InterPro" id="IPR049730">
    <property type="entry name" value="SNF2/RAD54-like_C"/>
</dbReference>
<feature type="region of interest" description="Disordered" evidence="2">
    <location>
        <begin position="203"/>
        <end position="222"/>
    </location>
</feature>
<dbReference type="Pfam" id="PF00271">
    <property type="entry name" value="Helicase_C"/>
    <property type="match status" value="1"/>
</dbReference>